<dbReference type="AlphaFoldDB" id="A0AAE6ZJ41"/>
<protein>
    <submittedName>
        <fullName evidence="1">Glycosyltransferase family 1 protein</fullName>
    </submittedName>
</protein>
<proteinExistence type="predicted"/>
<dbReference type="RefSeq" id="WP_168805466.1">
    <property type="nucleotide sequence ID" value="NZ_CP051205.1"/>
</dbReference>
<dbReference type="Gene3D" id="3.40.50.2000">
    <property type="entry name" value="Glycogen Phosphorylase B"/>
    <property type="match status" value="2"/>
</dbReference>
<name>A0AAE6ZJ41_9BACT</name>
<dbReference type="PANTHER" id="PTHR48050:SF13">
    <property type="entry name" value="STEROL 3-BETA-GLUCOSYLTRANSFERASE UGT80A2"/>
    <property type="match status" value="1"/>
</dbReference>
<dbReference type="CDD" id="cd03784">
    <property type="entry name" value="GT1_Gtf-like"/>
    <property type="match status" value="1"/>
</dbReference>
<dbReference type="EMBL" id="CP051205">
    <property type="protein sequence ID" value="QJB32862.1"/>
    <property type="molecule type" value="Genomic_DNA"/>
</dbReference>
<dbReference type="KEGG" id="coy:HF329_16670"/>
<organism evidence="1 2">
    <name type="scientific">Chitinophaga oryzae</name>
    <dbReference type="NCBI Taxonomy" id="2725414"/>
    <lineage>
        <taxon>Bacteria</taxon>
        <taxon>Pseudomonadati</taxon>
        <taxon>Bacteroidota</taxon>
        <taxon>Chitinophagia</taxon>
        <taxon>Chitinophagales</taxon>
        <taxon>Chitinophagaceae</taxon>
        <taxon>Chitinophaga</taxon>
    </lineage>
</organism>
<dbReference type="InterPro" id="IPR050426">
    <property type="entry name" value="Glycosyltransferase_28"/>
</dbReference>
<dbReference type="InterPro" id="IPR002213">
    <property type="entry name" value="UDP_glucos_trans"/>
</dbReference>
<accession>A0AAE6ZJ41</accession>
<dbReference type="SUPFAM" id="SSF53756">
    <property type="entry name" value="UDP-Glycosyltransferase/glycogen phosphorylase"/>
    <property type="match status" value="1"/>
</dbReference>
<dbReference type="Proteomes" id="UP000502421">
    <property type="component" value="Chromosome"/>
</dbReference>
<dbReference type="GO" id="GO:0017000">
    <property type="term" value="P:antibiotic biosynthetic process"/>
    <property type="evidence" value="ECO:0007669"/>
    <property type="project" value="UniProtKB-ARBA"/>
</dbReference>
<dbReference type="Pfam" id="PF00201">
    <property type="entry name" value="UDPGT"/>
    <property type="match status" value="1"/>
</dbReference>
<sequence length="403" mass="45445">MFSVAFLMDLEEGHLLPSFALAHSLLKAGYRVCYVSVEDNKELVIGQGFEFHAIFKDRYPRGYRDFYKANNQLMNAGTTAGHYDYLHEIMSDSTMQQLPAADLYIVSYFLRIEGLLLQYKYGIRMAVLTPFLRAPGSGIGMDSVEELMNMPPDVVMSIIQFMQDLGRTPSSFYELVAPLEDCYEFITCVAELEPDYTASNRNVYLGPCIREQDSASSEILKDIVDQSKKLIYVSLGSQMTGHSEFSDQLLQHLRLMMMREEMAPFQVIFSRGTGHDGKGFTVEQNGRIVVCDWVPQVEVLKMSTAAVIHGGLGTIKECIYYGVPMIVCPFVRDQPLNAARIEKLNLGVSLDMAAVSGQSLSERLLHLSDNEFIRGSIEKMRNVFMEVEHNNEGVRVIEQLLCV</sequence>
<gene>
    <name evidence="1" type="ORF">HF329_16670</name>
</gene>
<evidence type="ECO:0000313" key="1">
    <source>
        <dbReference type="EMBL" id="QJB32862.1"/>
    </source>
</evidence>
<dbReference type="PANTHER" id="PTHR48050">
    <property type="entry name" value="STEROL 3-BETA-GLUCOSYLTRANSFERASE"/>
    <property type="match status" value="1"/>
</dbReference>
<evidence type="ECO:0000313" key="2">
    <source>
        <dbReference type="Proteomes" id="UP000502421"/>
    </source>
</evidence>
<reference evidence="2" key="1">
    <citation type="submission" date="2020-04" db="EMBL/GenBank/DDBJ databases">
        <authorList>
            <person name="Kittiwongwattana C."/>
        </authorList>
    </citation>
    <scope>NUCLEOTIDE SEQUENCE [LARGE SCALE GENOMIC DNA]</scope>
    <source>
        <strain evidence="2">1310</strain>
    </source>
</reference>
<dbReference type="GO" id="GO:0008194">
    <property type="term" value="F:UDP-glycosyltransferase activity"/>
    <property type="evidence" value="ECO:0007669"/>
    <property type="project" value="InterPro"/>
</dbReference>